<dbReference type="Proteomes" id="UP000283634">
    <property type="component" value="Unassembled WGS sequence"/>
</dbReference>
<comment type="caution">
    <text evidence="2">The sequence shown here is derived from an EMBL/GenBank/DDBJ whole genome shotgun (WGS) entry which is preliminary data.</text>
</comment>
<sequence length="149" mass="16769">MPPSDSVHGIAFRQPIFPHIVHPRLTQNTVNGIRHRRHQSARLRGSLTHHVHAYRALNEKAKVSRPMCPKGLSDQTDDSHYRLPNRVWGNFPRTTSDPPPLPPLPPSLSPTPRKLMDISAGRPTHSPAFYVDTPAPIYRRQTAKPPQPA</sequence>
<dbReference type="GeneID" id="40331966"/>
<organism evidence="2 3">
    <name type="scientific">Trypanosoma rangeli</name>
    <dbReference type="NCBI Taxonomy" id="5698"/>
    <lineage>
        <taxon>Eukaryota</taxon>
        <taxon>Discoba</taxon>
        <taxon>Euglenozoa</taxon>
        <taxon>Kinetoplastea</taxon>
        <taxon>Metakinetoplastina</taxon>
        <taxon>Trypanosomatida</taxon>
        <taxon>Trypanosomatidae</taxon>
        <taxon>Trypanosoma</taxon>
        <taxon>Herpetosoma</taxon>
    </lineage>
</organism>
<dbReference type="EMBL" id="MKGL01000358">
    <property type="protein sequence ID" value="RNE99893.1"/>
    <property type="molecule type" value="Genomic_DNA"/>
</dbReference>
<evidence type="ECO:0000313" key="2">
    <source>
        <dbReference type="EMBL" id="RNE99893.1"/>
    </source>
</evidence>
<feature type="region of interest" description="Disordered" evidence="1">
    <location>
        <begin position="62"/>
        <end position="149"/>
    </location>
</feature>
<keyword evidence="3" id="KW-1185">Reference proteome</keyword>
<feature type="compositionally biased region" description="Pro residues" evidence="1">
    <location>
        <begin position="97"/>
        <end position="109"/>
    </location>
</feature>
<accession>A0A3R7KRH5</accession>
<name>A0A3R7KRH5_TRYRA</name>
<evidence type="ECO:0000256" key="1">
    <source>
        <dbReference type="SAM" id="MobiDB-lite"/>
    </source>
</evidence>
<gene>
    <name evidence="2" type="ORF">TraAM80_08033</name>
</gene>
<feature type="non-terminal residue" evidence="2">
    <location>
        <position position="149"/>
    </location>
</feature>
<evidence type="ECO:0000313" key="3">
    <source>
        <dbReference type="Proteomes" id="UP000283634"/>
    </source>
</evidence>
<protein>
    <submittedName>
        <fullName evidence="2">Uncharacterized protein</fullName>
    </submittedName>
</protein>
<reference evidence="2 3" key="1">
    <citation type="journal article" date="2018" name="BMC Genomics">
        <title>Genomic comparison of Trypanosoma conorhini and Trypanosoma rangeli to Trypanosoma cruzi strains of high and low virulence.</title>
        <authorList>
            <person name="Bradwell K.R."/>
            <person name="Koparde V.N."/>
            <person name="Matveyev A.V."/>
            <person name="Serrano M.G."/>
            <person name="Alves J.M."/>
            <person name="Parikh H."/>
            <person name="Huang B."/>
            <person name="Lee V."/>
            <person name="Espinosa-Alvarez O."/>
            <person name="Ortiz P.A."/>
            <person name="Costa-Martins A.G."/>
            <person name="Teixeira M.M."/>
            <person name="Buck G.A."/>
        </authorList>
    </citation>
    <scope>NUCLEOTIDE SEQUENCE [LARGE SCALE GENOMIC DNA]</scope>
    <source>
        <strain evidence="2 3">AM80</strain>
    </source>
</reference>
<dbReference type="RefSeq" id="XP_029235453.1">
    <property type="nucleotide sequence ID" value="XM_029384795.1"/>
</dbReference>
<proteinExistence type="predicted"/>
<dbReference type="AlphaFoldDB" id="A0A3R7KRH5"/>